<gene>
    <name evidence="1" type="primary">thiS</name>
    <name evidence="1" type="ORF">H9824_10545</name>
</gene>
<dbReference type="PANTHER" id="PTHR34472:SF1">
    <property type="entry name" value="SULFUR CARRIER PROTEIN THIS"/>
    <property type="match status" value="1"/>
</dbReference>
<evidence type="ECO:0000313" key="2">
    <source>
        <dbReference type="Proteomes" id="UP000886851"/>
    </source>
</evidence>
<dbReference type="InterPro" id="IPR016155">
    <property type="entry name" value="Mopterin_synth/thiamin_S_b"/>
</dbReference>
<reference evidence="1" key="1">
    <citation type="journal article" date="2021" name="PeerJ">
        <title>Extensive microbial diversity within the chicken gut microbiome revealed by metagenomics and culture.</title>
        <authorList>
            <person name="Gilroy R."/>
            <person name="Ravi A."/>
            <person name="Getino M."/>
            <person name="Pursley I."/>
            <person name="Horton D.L."/>
            <person name="Alikhan N.F."/>
            <person name="Baker D."/>
            <person name="Gharbi K."/>
            <person name="Hall N."/>
            <person name="Watson M."/>
            <person name="Adriaenssens E.M."/>
            <person name="Foster-Nyarko E."/>
            <person name="Jarju S."/>
            <person name="Secka A."/>
            <person name="Antonio M."/>
            <person name="Oren A."/>
            <person name="Chaudhuri R.R."/>
            <person name="La Ragione R."/>
            <person name="Hildebrand F."/>
            <person name="Pallen M.J."/>
        </authorList>
    </citation>
    <scope>NUCLEOTIDE SEQUENCE</scope>
    <source>
        <strain evidence="1">Gambia2-208</strain>
    </source>
</reference>
<dbReference type="CDD" id="cd00565">
    <property type="entry name" value="Ubl_ThiS"/>
    <property type="match status" value="1"/>
</dbReference>
<dbReference type="InterPro" id="IPR012675">
    <property type="entry name" value="Beta-grasp_dom_sf"/>
</dbReference>
<dbReference type="AlphaFoldDB" id="A0A9D1ZK21"/>
<dbReference type="Proteomes" id="UP000886851">
    <property type="component" value="Unassembled WGS sequence"/>
</dbReference>
<reference evidence="1" key="2">
    <citation type="submission" date="2021-04" db="EMBL/GenBank/DDBJ databases">
        <authorList>
            <person name="Gilroy R."/>
        </authorList>
    </citation>
    <scope>NUCLEOTIDE SEQUENCE</scope>
    <source>
        <strain evidence="1">Gambia2-208</strain>
    </source>
</reference>
<dbReference type="EMBL" id="DXCV01000069">
    <property type="protein sequence ID" value="HIY89127.1"/>
    <property type="molecule type" value="Genomic_DNA"/>
</dbReference>
<dbReference type="InterPro" id="IPR003749">
    <property type="entry name" value="ThiS/MoaD-like"/>
</dbReference>
<dbReference type="Gene3D" id="3.10.20.30">
    <property type="match status" value="1"/>
</dbReference>
<name>A0A9D1ZK21_9BACE</name>
<dbReference type="SUPFAM" id="SSF54285">
    <property type="entry name" value="MoaD/ThiS"/>
    <property type="match status" value="1"/>
</dbReference>
<dbReference type="PANTHER" id="PTHR34472">
    <property type="entry name" value="SULFUR CARRIER PROTEIN THIS"/>
    <property type="match status" value="1"/>
</dbReference>
<dbReference type="Pfam" id="PF02597">
    <property type="entry name" value="ThiS"/>
    <property type="match status" value="1"/>
</dbReference>
<dbReference type="NCBIfam" id="TIGR01683">
    <property type="entry name" value="thiS"/>
    <property type="match status" value="1"/>
</dbReference>
<accession>A0A9D1ZK21</accession>
<dbReference type="InterPro" id="IPR010035">
    <property type="entry name" value="Thi_S"/>
</dbReference>
<comment type="caution">
    <text evidence="1">The sequence shown here is derived from an EMBL/GenBank/DDBJ whole genome shotgun (WGS) entry which is preliminary data.</text>
</comment>
<proteinExistence type="predicted"/>
<evidence type="ECO:0000313" key="1">
    <source>
        <dbReference type="EMBL" id="HIY89127.1"/>
    </source>
</evidence>
<protein>
    <submittedName>
        <fullName evidence="1">Sulfur carrier protein ThiS</fullName>
    </submittedName>
</protein>
<organism evidence="1 2">
    <name type="scientific">Candidatus Bacteroides pullicola</name>
    <dbReference type="NCBI Taxonomy" id="2838475"/>
    <lineage>
        <taxon>Bacteria</taxon>
        <taxon>Pseudomonadati</taxon>
        <taxon>Bacteroidota</taxon>
        <taxon>Bacteroidia</taxon>
        <taxon>Bacteroidales</taxon>
        <taxon>Bacteroidaceae</taxon>
        <taxon>Bacteroides</taxon>
    </lineage>
</organism>
<sequence>MKITINNKEMDTASPTLLRLAEELTLPASGVAMALNNRMIPRADWGDTPLEEGASIVIIKAACGG</sequence>